<protein>
    <submittedName>
        <fullName evidence="2">Uncharacterized protein</fullName>
    </submittedName>
</protein>
<gene>
    <name evidence="2" type="ORF">AKJ65_03605</name>
</gene>
<name>A0A133UKM5_9EURY</name>
<comment type="caution">
    <text evidence="2">The sequence shown here is derived from an EMBL/GenBank/DDBJ whole genome shotgun (WGS) entry which is preliminary data.</text>
</comment>
<proteinExistence type="predicted"/>
<dbReference type="AlphaFoldDB" id="A0A133UKM5"/>
<reference evidence="2 3" key="1">
    <citation type="journal article" date="2016" name="Sci. Rep.">
        <title>Metabolic traits of an uncultured archaeal lineage -MSBL1- from brine pools of the Red Sea.</title>
        <authorList>
            <person name="Mwirichia R."/>
            <person name="Alam I."/>
            <person name="Rashid M."/>
            <person name="Vinu M."/>
            <person name="Ba-Alawi W."/>
            <person name="Anthony Kamau A."/>
            <person name="Kamanda Ngugi D."/>
            <person name="Goker M."/>
            <person name="Klenk H.P."/>
            <person name="Bajic V."/>
            <person name="Stingl U."/>
        </authorList>
    </citation>
    <scope>NUCLEOTIDE SEQUENCE [LARGE SCALE GENOMIC DNA]</scope>
    <source>
        <strain evidence="2">SCGC-AAA259E19</strain>
    </source>
</reference>
<feature type="compositionally biased region" description="Gly residues" evidence="1">
    <location>
        <begin position="1"/>
        <end position="10"/>
    </location>
</feature>
<organism evidence="2 3">
    <name type="scientific">candidate division MSBL1 archaeon SCGC-AAA259E19</name>
    <dbReference type="NCBI Taxonomy" id="1698264"/>
    <lineage>
        <taxon>Archaea</taxon>
        <taxon>Methanobacteriati</taxon>
        <taxon>Methanobacteriota</taxon>
        <taxon>candidate division MSBL1</taxon>
    </lineage>
</organism>
<evidence type="ECO:0000313" key="2">
    <source>
        <dbReference type="EMBL" id="KXA94729.1"/>
    </source>
</evidence>
<evidence type="ECO:0000256" key="1">
    <source>
        <dbReference type="SAM" id="MobiDB-lite"/>
    </source>
</evidence>
<dbReference type="EMBL" id="LHXO01000042">
    <property type="protein sequence ID" value="KXA94729.1"/>
    <property type="molecule type" value="Genomic_DNA"/>
</dbReference>
<keyword evidence="3" id="KW-1185">Reference proteome</keyword>
<evidence type="ECO:0000313" key="3">
    <source>
        <dbReference type="Proteomes" id="UP000070284"/>
    </source>
</evidence>
<sequence>MADGQEGPGLLGAERQTIHTEQSTINGKRRAVNGGGGQTGLTGFWDLGGNHHLKAVSGRSSMEMANIGGEKRGGNETDNPLL</sequence>
<accession>A0A133UKM5</accession>
<feature type="region of interest" description="Disordered" evidence="1">
    <location>
        <begin position="1"/>
        <end position="82"/>
    </location>
</feature>
<dbReference type="Proteomes" id="UP000070284">
    <property type="component" value="Unassembled WGS sequence"/>
</dbReference>